<reference evidence="1 2" key="1">
    <citation type="submission" date="2016-04" db="EMBL/GenBank/DDBJ databases">
        <title>Genome analyses suggest a sexual origin of heterokaryosis in a supposedly ancient asexual fungus.</title>
        <authorList>
            <person name="Ropars J."/>
            <person name="Sedzielewska K."/>
            <person name="Noel J."/>
            <person name="Charron P."/>
            <person name="Farinelli L."/>
            <person name="Marton T."/>
            <person name="Kruger M."/>
            <person name="Pelin A."/>
            <person name="Brachmann A."/>
            <person name="Corradi N."/>
        </authorList>
    </citation>
    <scope>NUCLEOTIDE SEQUENCE [LARGE SCALE GENOMIC DNA]</scope>
    <source>
        <strain evidence="1 2">C2</strain>
    </source>
</reference>
<dbReference type="Proteomes" id="UP000233469">
    <property type="component" value="Unassembled WGS sequence"/>
</dbReference>
<protein>
    <submittedName>
        <fullName evidence="1">Uncharacterized protein</fullName>
    </submittedName>
</protein>
<reference evidence="1 2" key="2">
    <citation type="submission" date="2017-10" db="EMBL/GenBank/DDBJ databases">
        <title>Extensive intraspecific genome diversity in a model arbuscular mycorrhizal fungus.</title>
        <authorList>
            <person name="Chen E.C.H."/>
            <person name="Morin E."/>
            <person name="Baudet D."/>
            <person name="Noel J."/>
            <person name="Ndikumana S."/>
            <person name="Charron P."/>
            <person name="St-Onge C."/>
            <person name="Giorgi J."/>
            <person name="Grigoriev I.V."/>
            <person name="Roux C."/>
            <person name="Martin F.M."/>
            <person name="Corradi N."/>
        </authorList>
    </citation>
    <scope>NUCLEOTIDE SEQUENCE [LARGE SCALE GENOMIC DNA]</scope>
    <source>
        <strain evidence="1 2">C2</strain>
    </source>
</reference>
<proteinExistence type="predicted"/>
<evidence type="ECO:0000313" key="1">
    <source>
        <dbReference type="EMBL" id="PKK57779.1"/>
    </source>
</evidence>
<name>A0A2N1M826_9GLOM</name>
<comment type="caution">
    <text evidence="1">The sequence shown here is derived from an EMBL/GenBank/DDBJ whole genome shotgun (WGS) entry which is preliminary data.</text>
</comment>
<organism evidence="1 2">
    <name type="scientific">Rhizophagus irregularis</name>
    <dbReference type="NCBI Taxonomy" id="588596"/>
    <lineage>
        <taxon>Eukaryota</taxon>
        <taxon>Fungi</taxon>
        <taxon>Fungi incertae sedis</taxon>
        <taxon>Mucoromycota</taxon>
        <taxon>Glomeromycotina</taxon>
        <taxon>Glomeromycetes</taxon>
        <taxon>Glomerales</taxon>
        <taxon>Glomeraceae</taxon>
        <taxon>Rhizophagus</taxon>
    </lineage>
</organism>
<gene>
    <name evidence="1" type="ORF">RhiirC2_797427</name>
</gene>
<accession>A0A2N1M826</accession>
<dbReference type="EMBL" id="LLXL01004101">
    <property type="protein sequence ID" value="PKK57779.1"/>
    <property type="molecule type" value="Genomic_DNA"/>
</dbReference>
<dbReference type="VEuPathDB" id="FungiDB:FUN_003058"/>
<sequence>MQTEDKSSFHSKKQVKNVLYNALKTIESENNKQSMKAMKLLVNFNELINSNSVRDYWNSIQTEICHVRSNALNEHIIESNKIIVGKRKSTDGYPPTYNINICECKDHSSPFVLPSDFNHDHVNCEEDIEPKYYDARKRHKIRYSWEDVIEKVNFRDSSKKDMSI</sequence>
<evidence type="ECO:0000313" key="2">
    <source>
        <dbReference type="Proteomes" id="UP000233469"/>
    </source>
</evidence>
<dbReference type="AlphaFoldDB" id="A0A2N1M826"/>